<evidence type="ECO:0000256" key="11">
    <source>
        <dbReference type="RuleBase" id="RU003657"/>
    </source>
</evidence>
<dbReference type="Gene3D" id="3.20.20.70">
    <property type="entry name" value="Aldolase class I"/>
    <property type="match status" value="1"/>
</dbReference>
<evidence type="ECO:0000256" key="4">
    <source>
        <dbReference type="ARBA" id="ARBA00012809"/>
    </source>
</evidence>
<dbReference type="EC" id="4.3.2.10" evidence="4"/>
<dbReference type="PANTHER" id="PTHR21235">
    <property type="entry name" value="IMIDAZOLE GLYCEROL PHOSPHATE SYNTHASE SUBUNIT HISF/H IGP SYNTHASE SUBUNIT HISF/H"/>
    <property type="match status" value="1"/>
</dbReference>
<dbReference type="CDD" id="cd04731">
    <property type="entry name" value="HisF"/>
    <property type="match status" value="1"/>
</dbReference>
<dbReference type="InterPro" id="IPR011060">
    <property type="entry name" value="RibuloseP-bd_barrel"/>
</dbReference>
<dbReference type="EMBL" id="GU576497">
    <property type="protein sequence ID" value="ADF80962.1"/>
    <property type="molecule type" value="Genomic_DNA"/>
</dbReference>
<dbReference type="PANTHER" id="PTHR21235:SF2">
    <property type="entry name" value="IMIDAZOLE GLYCEROL PHOSPHATE SYNTHASE HISHF"/>
    <property type="match status" value="1"/>
</dbReference>
<keyword evidence="7" id="KW-0456">Lyase</keyword>
<dbReference type="NCBIfam" id="NF038364">
    <property type="entry name" value="AglZ_HisF2_fam"/>
    <property type="match status" value="1"/>
</dbReference>
<comment type="pathway">
    <text evidence="1">Amino-acid biosynthesis; L-histidine biosynthesis; L-histidine from 5-phospho-alpha-D-ribose 1-diphosphate: step 5/9.</text>
</comment>
<comment type="similarity">
    <text evidence="2 11">Belongs to the HisA/HisF family.</text>
</comment>
<comment type="function">
    <text evidence="8">IGPS catalyzes the conversion of PRFAR and glutamine to IGP, AICAR and glutamate. The HisF subunit catalyzes the cyclization activity that produces IGP and AICAR from PRFAR using the ammonia provided by the HisH subunit.</text>
</comment>
<evidence type="ECO:0000256" key="6">
    <source>
        <dbReference type="ARBA" id="ARBA00023102"/>
    </source>
</evidence>
<dbReference type="UniPathway" id="UPA00031">
    <property type="reaction ID" value="UER00010"/>
</dbReference>
<dbReference type="GO" id="GO:0000105">
    <property type="term" value="P:L-histidine biosynthetic process"/>
    <property type="evidence" value="ECO:0007669"/>
    <property type="project" value="UniProtKB-UniPathway"/>
</dbReference>
<dbReference type="InterPro" id="IPR006062">
    <property type="entry name" value="His_biosynth"/>
</dbReference>
<dbReference type="GO" id="GO:0000107">
    <property type="term" value="F:imidazoleglycerol-phosphate synthase activity"/>
    <property type="evidence" value="ECO:0007669"/>
    <property type="project" value="InterPro"/>
</dbReference>
<evidence type="ECO:0000256" key="3">
    <source>
        <dbReference type="ARBA" id="ARBA00011152"/>
    </source>
</evidence>
<evidence type="ECO:0000256" key="10">
    <source>
        <dbReference type="ARBA" id="ARBA00047838"/>
    </source>
</evidence>
<reference evidence="12" key="1">
    <citation type="submission" date="2010-01" db="EMBL/GenBank/DDBJ databases">
        <authorList>
            <person name="Aydanian A.G."/>
            <person name="Johnson J.A."/>
            <person name="Tang L."/>
            <person name="Morris J.G.Jr."/>
            <person name="Nair G.B."/>
            <person name="Stine O.C."/>
        </authorList>
    </citation>
    <scope>NUCLEOTIDE SEQUENCE</scope>
    <source>
        <strain evidence="12">CO603B</strain>
    </source>
</reference>
<proteinExistence type="inferred from homology"/>
<dbReference type="InterPro" id="IPR013785">
    <property type="entry name" value="Aldolase_TIM"/>
</dbReference>
<organism evidence="12">
    <name type="scientific">Vibrio cholerae</name>
    <dbReference type="NCBI Taxonomy" id="666"/>
    <lineage>
        <taxon>Bacteria</taxon>
        <taxon>Pseudomonadati</taxon>
        <taxon>Pseudomonadota</taxon>
        <taxon>Gammaproteobacteria</taxon>
        <taxon>Vibrionales</taxon>
        <taxon>Vibrionaceae</taxon>
        <taxon>Vibrio</taxon>
    </lineage>
</organism>
<sequence length="261" mass="28284">MLRSRIIPCLLIRDGGLVKTLKFKDAKYVGDPINAVKIFNEKEADELMVLDIDASRKGKEPDFNLIEKLAAECRMPLCYGGGVTGAQQASRIIDMGVEKVAVSSAAINNPRLLNEMAAAVGRQSVVAVLDVRKKKGFFSKGYEVCTHNATRIVEQDPLALAKSLQDAGAGEIVINFVDLDGTMNGYDIDYAELFKSSLSVPLTFLGGAGSLNHISQLIKKLGIIGAAAGSLFVFKGKYRAVLINYPTPEQKMQLCRDADNK</sequence>
<evidence type="ECO:0000256" key="1">
    <source>
        <dbReference type="ARBA" id="ARBA00005091"/>
    </source>
</evidence>
<dbReference type="InterPro" id="IPR050064">
    <property type="entry name" value="IGPS_HisA/HisF"/>
</dbReference>
<dbReference type="SUPFAM" id="SSF51366">
    <property type="entry name" value="Ribulose-phoshate binding barrel"/>
    <property type="match status" value="1"/>
</dbReference>
<evidence type="ECO:0000256" key="5">
    <source>
        <dbReference type="ARBA" id="ARBA00022605"/>
    </source>
</evidence>
<evidence type="ECO:0000256" key="7">
    <source>
        <dbReference type="ARBA" id="ARBA00023239"/>
    </source>
</evidence>
<dbReference type="AlphaFoldDB" id="D6NLX7"/>
<evidence type="ECO:0000256" key="2">
    <source>
        <dbReference type="ARBA" id="ARBA00009667"/>
    </source>
</evidence>
<name>D6NLX7_VIBCL</name>
<dbReference type="Pfam" id="PF00977">
    <property type="entry name" value="His_biosynth"/>
    <property type="match status" value="1"/>
</dbReference>
<accession>D6NLX7</accession>
<keyword evidence="6 11" id="KW-0368">Histidine biosynthesis</keyword>
<comment type="subunit">
    <text evidence="3">Heterodimer of HisH and HisF.</text>
</comment>
<comment type="catalytic activity">
    <reaction evidence="10">
        <text>5-[(5-phospho-1-deoxy-D-ribulos-1-ylimino)methylamino]-1-(5-phospho-beta-D-ribosyl)imidazole-4-carboxamide + L-glutamine = D-erythro-1-(imidazol-4-yl)glycerol 3-phosphate + 5-amino-1-(5-phospho-beta-D-ribosyl)imidazole-4-carboxamide + L-glutamate + H(+)</text>
        <dbReference type="Rhea" id="RHEA:24793"/>
        <dbReference type="ChEBI" id="CHEBI:15378"/>
        <dbReference type="ChEBI" id="CHEBI:29985"/>
        <dbReference type="ChEBI" id="CHEBI:58278"/>
        <dbReference type="ChEBI" id="CHEBI:58359"/>
        <dbReference type="ChEBI" id="CHEBI:58475"/>
        <dbReference type="ChEBI" id="CHEBI:58525"/>
        <dbReference type="EC" id="4.3.2.10"/>
    </reaction>
</comment>
<keyword evidence="5 11" id="KW-0028">Amino-acid biosynthesis</keyword>
<protein>
    <recommendedName>
        <fullName evidence="4">imidazole glycerol-phosphate synthase</fullName>
        <ecNumber evidence="4">4.3.2.10</ecNumber>
    </recommendedName>
    <alternativeName>
        <fullName evidence="9">IGP synthase cyclase subunit</fullName>
    </alternativeName>
</protein>
<dbReference type="GO" id="GO:0016829">
    <property type="term" value="F:lyase activity"/>
    <property type="evidence" value="ECO:0007669"/>
    <property type="project" value="UniProtKB-KW"/>
</dbReference>
<dbReference type="SMR" id="D6NLX7"/>
<evidence type="ECO:0000256" key="9">
    <source>
        <dbReference type="ARBA" id="ARBA00030264"/>
    </source>
</evidence>
<reference evidence="12" key="2">
    <citation type="journal article" date="2011" name="Appl. Environ. Microbiol.">
        <title>Genetic Diversity of O-Antigen Biosynthesis Regions in Vibrio cholerae.</title>
        <authorList>
            <person name="Aydanian A."/>
            <person name="Tang L."/>
            <person name="Morris J.G."/>
            <person name="Johnson J.A."/>
            <person name="Stine O.C."/>
        </authorList>
    </citation>
    <scope>NUCLEOTIDE SEQUENCE</scope>
    <source>
        <strain evidence="12">CO603B</strain>
    </source>
</reference>
<evidence type="ECO:0000256" key="8">
    <source>
        <dbReference type="ARBA" id="ARBA00025475"/>
    </source>
</evidence>
<dbReference type="InterPro" id="IPR004651">
    <property type="entry name" value="HisF"/>
</dbReference>
<evidence type="ECO:0000313" key="12">
    <source>
        <dbReference type="EMBL" id="ADF80962.1"/>
    </source>
</evidence>